<accession>A0A078H623</accession>
<feature type="chain" id="PRO_5040561166" evidence="1">
    <location>
        <begin position="19"/>
        <end position="85"/>
    </location>
</feature>
<keyword evidence="4" id="KW-1185">Reference proteome</keyword>
<evidence type="ECO:0000256" key="1">
    <source>
        <dbReference type="SAM" id="SignalP"/>
    </source>
</evidence>
<proteinExistence type="predicted"/>
<dbReference type="EMBL" id="LK032326">
    <property type="protein sequence ID" value="CDY34010.1"/>
    <property type="molecule type" value="Genomic_DNA"/>
</dbReference>
<feature type="signal peptide" evidence="1">
    <location>
        <begin position="1"/>
        <end position="18"/>
    </location>
</feature>
<protein>
    <submittedName>
        <fullName evidence="2">(rape) hypothetical protein</fullName>
    </submittedName>
    <submittedName>
        <fullName evidence="3">BnaC03g28050D protein</fullName>
    </submittedName>
</protein>
<organism evidence="3 4">
    <name type="scientific">Brassica napus</name>
    <name type="common">Rape</name>
    <dbReference type="NCBI Taxonomy" id="3708"/>
    <lineage>
        <taxon>Eukaryota</taxon>
        <taxon>Viridiplantae</taxon>
        <taxon>Streptophyta</taxon>
        <taxon>Embryophyta</taxon>
        <taxon>Tracheophyta</taxon>
        <taxon>Spermatophyta</taxon>
        <taxon>Magnoliopsida</taxon>
        <taxon>eudicotyledons</taxon>
        <taxon>Gunneridae</taxon>
        <taxon>Pentapetalae</taxon>
        <taxon>rosids</taxon>
        <taxon>malvids</taxon>
        <taxon>Brassicales</taxon>
        <taxon>Brassicaceae</taxon>
        <taxon>Brassiceae</taxon>
        <taxon>Brassica</taxon>
    </lineage>
</organism>
<gene>
    <name evidence="3" type="primary">BnaC03g28050D</name>
    <name evidence="2" type="ORF">DARMORV10_C03P33770.1</name>
    <name evidence="3" type="ORF">GSBRNA2T00055867001</name>
</gene>
<sequence>MFFLFWFLSYSILIPIKYIKKKRENASPPLRFSSQVSGIKKNNERKKKSITSSSSVTLSLFFYRTFRLFSDPFLTTTSRFFPLPF</sequence>
<dbReference type="PaxDb" id="3708-A0A078H623"/>
<dbReference type="Proteomes" id="UP001295469">
    <property type="component" value="Chromosome C03"/>
</dbReference>
<dbReference type="Gramene" id="CDY34010">
    <property type="protein sequence ID" value="CDY34010"/>
    <property type="gene ID" value="GSBRNA2T00055867001"/>
</dbReference>
<dbReference type="EMBL" id="HG994367">
    <property type="protein sequence ID" value="CAF1702009.1"/>
    <property type="molecule type" value="Genomic_DNA"/>
</dbReference>
<name>A0A078H623_BRANA</name>
<evidence type="ECO:0000313" key="4">
    <source>
        <dbReference type="Proteomes" id="UP000028999"/>
    </source>
</evidence>
<evidence type="ECO:0000313" key="3">
    <source>
        <dbReference type="EMBL" id="CDY34010.1"/>
    </source>
</evidence>
<keyword evidence="1" id="KW-0732">Signal</keyword>
<reference evidence="3" key="2">
    <citation type="submission" date="2014-06" db="EMBL/GenBank/DDBJ databases">
        <authorList>
            <person name="Genoscope - CEA"/>
        </authorList>
    </citation>
    <scope>NUCLEOTIDE SEQUENCE</scope>
</reference>
<dbReference type="AlphaFoldDB" id="A0A078H623"/>
<reference evidence="3 4" key="1">
    <citation type="journal article" date="2014" name="Science">
        <title>Plant genetics. Early allopolyploid evolution in the post-Neolithic Brassica napus oilseed genome.</title>
        <authorList>
            <person name="Chalhoub B."/>
            <person name="Denoeud F."/>
            <person name="Liu S."/>
            <person name="Parkin I.A."/>
            <person name="Tang H."/>
            <person name="Wang X."/>
            <person name="Chiquet J."/>
            <person name="Belcram H."/>
            <person name="Tong C."/>
            <person name="Samans B."/>
            <person name="Correa M."/>
            <person name="Da Silva C."/>
            <person name="Just J."/>
            <person name="Falentin C."/>
            <person name="Koh C.S."/>
            <person name="Le Clainche I."/>
            <person name="Bernard M."/>
            <person name="Bento P."/>
            <person name="Noel B."/>
            <person name="Labadie K."/>
            <person name="Alberti A."/>
            <person name="Charles M."/>
            <person name="Arnaud D."/>
            <person name="Guo H."/>
            <person name="Daviaud C."/>
            <person name="Alamery S."/>
            <person name="Jabbari K."/>
            <person name="Zhao M."/>
            <person name="Edger P.P."/>
            <person name="Chelaifa H."/>
            <person name="Tack D."/>
            <person name="Lassalle G."/>
            <person name="Mestiri I."/>
            <person name="Schnel N."/>
            <person name="Le Paslier M.C."/>
            <person name="Fan G."/>
            <person name="Renault V."/>
            <person name="Bayer P.E."/>
            <person name="Golicz A.A."/>
            <person name="Manoli S."/>
            <person name="Lee T.H."/>
            <person name="Thi V.H."/>
            <person name="Chalabi S."/>
            <person name="Hu Q."/>
            <person name="Fan C."/>
            <person name="Tollenaere R."/>
            <person name="Lu Y."/>
            <person name="Battail C."/>
            <person name="Shen J."/>
            <person name="Sidebottom C.H."/>
            <person name="Wang X."/>
            <person name="Canaguier A."/>
            <person name="Chauveau A."/>
            <person name="Berard A."/>
            <person name="Deniot G."/>
            <person name="Guan M."/>
            <person name="Liu Z."/>
            <person name="Sun F."/>
            <person name="Lim Y.P."/>
            <person name="Lyons E."/>
            <person name="Town C.D."/>
            <person name="Bancroft I."/>
            <person name="Wang X."/>
            <person name="Meng J."/>
            <person name="Ma J."/>
            <person name="Pires J.C."/>
            <person name="King G.J."/>
            <person name="Brunel D."/>
            <person name="Delourme R."/>
            <person name="Renard M."/>
            <person name="Aury J.M."/>
            <person name="Adams K.L."/>
            <person name="Batley J."/>
            <person name="Snowdon R.J."/>
            <person name="Tost J."/>
            <person name="Edwards D."/>
            <person name="Zhou Y."/>
            <person name="Hua W."/>
            <person name="Sharpe A.G."/>
            <person name="Paterson A.H."/>
            <person name="Guan C."/>
            <person name="Wincker P."/>
        </authorList>
    </citation>
    <scope>NUCLEOTIDE SEQUENCE [LARGE SCALE GENOMIC DNA]</scope>
    <source>
        <strain evidence="4">cv. Darmor-bzh</strain>
    </source>
</reference>
<evidence type="ECO:0000313" key="2">
    <source>
        <dbReference type="EMBL" id="CAF1702009.1"/>
    </source>
</evidence>
<reference evidence="2" key="3">
    <citation type="submission" date="2021-01" db="EMBL/GenBank/DDBJ databases">
        <authorList>
            <consortium name="Genoscope - CEA"/>
            <person name="William W."/>
        </authorList>
    </citation>
    <scope>NUCLEOTIDE SEQUENCE</scope>
</reference>
<dbReference type="Proteomes" id="UP000028999">
    <property type="component" value="Unassembled WGS sequence"/>
</dbReference>